<reference evidence="2 4" key="1">
    <citation type="submission" date="2015-11" db="EMBL/GenBank/DDBJ databases">
        <title>Genomic analysis of 38 Legionella species identifies large and diverse effector repertoires.</title>
        <authorList>
            <person name="Burstein D."/>
            <person name="Amaro F."/>
            <person name="Zusman T."/>
            <person name="Lifshitz Z."/>
            <person name="Cohen O."/>
            <person name="Gilbert J.A."/>
            <person name="Pupko T."/>
            <person name="Shuman H.A."/>
            <person name="Segal G."/>
        </authorList>
    </citation>
    <scope>NUCLEOTIDE SEQUENCE [LARGE SCALE GENOMIC DNA]</scope>
    <source>
        <strain evidence="2 4">ORW</strain>
    </source>
</reference>
<accession>A0A0W0S719</accession>
<evidence type="ECO:0000313" key="5">
    <source>
        <dbReference type="Proteomes" id="UP000277577"/>
    </source>
</evidence>
<organism evidence="2 4">
    <name type="scientific">Legionella cherrii</name>
    <dbReference type="NCBI Taxonomy" id="28084"/>
    <lineage>
        <taxon>Bacteria</taxon>
        <taxon>Pseudomonadati</taxon>
        <taxon>Pseudomonadota</taxon>
        <taxon>Gammaproteobacteria</taxon>
        <taxon>Legionellales</taxon>
        <taxon>Legionellaceae</taxon>
        <taxon>Legionella</taxon>
    </lineage>
</organism>
<dbReference type="EMBL" id="LNXW01000013">
    <property type="protein sequence ID" value="KTC78907.1"/>
    <property type="molecule type" value="Genomic_DNA"/>
</dbReference>
<reference evidence="3 5" key="2">
    <citation type="submission" date="2018-12" db="EMBL/GenBank/DDBJ databases">
        <authorList>
            <consortium name="Pathogen Informatics"/>
        </authorList>
    </citation>
    <scope>NUCLEOTIDE SEQUENCE [LARGE SCALE GENOMIC DNA]</scope>
    <source>
        <strain evidence="3 5">NCTC11976</strain>
    </source>
</reference>
<dbReference type="Proteomes" id="UP000277577">
    <property type="component" value="Chromosome"/>
</dbReference>
<dbReference type="EMBL" id="LR134173">
    <property type="protein sequence ID" value="VEB36158.1"/>
    <property type="molecule type" value="Genomic_DNA"/>
</dbReference>
<keyword evidence="5" id="KW-1185">Reference proteome</keyword>
<evidence type="ECO:0000313" key="3">
    <source>
        <dbReference type="EMBL" id="VEB36158.1"/>
    </source>
</evidence>
<protein>
    <submittedName>
        <fullName evidence="2">Uncharacterized protein</fullName>
    </submittedName>
</protein>
<proteinExistence type="predicted"/>
<dbReference type="STRING" id="28084.Lche_0927"/>
<dbReference type="OrthoDB" id="5653221at2"/>
<sequence length="101" mass="11681">MLEKYLQAGINYNRTEDTLELGLGLAKQAEMDKTNFDSEIIQKTKKNVENIISEYKKIHVGSSLWATKQTKLMEELRKTIKPVQPGSDESEIDESMRLRYT</sequence>
<evidence type="ECO:0000313" key="2">
    <source>
        <dbReference type="EMBL" id="KTC78907.1"/>
    </source>
</evidence>
<dbReference type="PATRIC" id="fig|28084.5.peg.999"/>
<evidence type="ECO:0000313" key="4">
    <source>
        <dbReference type="Proteomes" id="UP000054921"/>
    </source>
</evidence>
<evidence type="ECO:0000256" key="1">
    <source>
        <dbReference type="SAM" id="MobiDB-lite"/>
    </source>
</evidence>
<dbReference type="AlphaFoldDB" id="A0A0W0S719"/>
<feature type="region of interest" description="Disordered" evidence="1">
    <location>
        <begin position="82"/>
        <end position="101"/>
    </location>
</feature>
<gene>
    <name evidence="2" type="ORF">Lche_0927</name>
    <name evidence="3" type="ORF">NCTC11976_01567</name>
</gene>
<name>A0A0W0S719_9GAMM</name>
<dbReference type="Proteomes" id="UP000054921">
    <property type="component" value="Unassembled WGS sequence"/>
</dbReference>
<dbReference type="RefSeq" id="WP_028382286.1">
    <property type="nucleotide sequence ID" value="NZ_CAAAIT010000002.1"/>
</dbReference>